<dbReference type="STRING" id="381665.SAMN05216554_2590"/>
<dbReference type="GO" id="GO:0016757">
    <property type="term" value="F:glycosyltransferase activity"/>
    <property type="evidence" value="ECO:0007669"/>
    <property type="project" value="UniProtKB-KW"/>
</dbReference>
<evidence type="ECO:0000256" key="3">
    <source>
        <dbReference type="ARBA" id="ARBA00022676"/>
    </source>
</evidence>
<sequence length="562" mass="59699">MGGAGAHDPTARSRESGALRESGGVAGGAAGAPGADPTVGPREHGGLPWGSVVRLNRRVRVKDGGRALIGGAPTRVLYLTARAAALFEGRELRIRDRPTAVLADRLLEAGIADPVIASLPPGDVAEVTYVIPVRDRPVALERLLAALSSPETAPAGPRASATLGDPAAARAGRSAEKASGASGDDAPSPRPAEDATRKASPRRAPRIIVVDDASVDPAGTRAAAARWGAEVLELEENGGPAAARNAGLRQVTTPFVAFVDSDVVAHPDAVDTLLRHFADPKVALVAPRVLGLPGENGLNWIGRYEDARSSLDLGEHPAIVRQRAPVSWVSSTFLLARVDALGEGFSAEMRVGEDVDLVWRLADRGLRVRYEPAATVWHEHRTTVGKWMARKAFYGTGAHPLAQRHPHDIAPAVLAPWSAAVVAVLLAQRRWSVPVALGISAVTVWRLASKLSKSEHPVRVAAELTANGLLASLVQAMALLLRHWWPAVAIGCLFSARLRRAVLVAHLADVAIEHRRTRVRLDPLRFALARRLDDLAYGAGVWVSALRGRSWGALLPDIRRTR</sequence>
<reference evidence="7 8" key="1">
    <citation type="submission" date="2016-10" db="EMBL/GenBank/DDBJ databases">
        <authorList>
            <person name="de Groot N.N."/>
        </authorList>
    </citation>
    <scope>NUCLEOTIDE SEQUENCE [LARGE SCALE GENOMIC DNA]</scope>
    <source>
        <strain evidence="7 8">CGMCC 4.3491</strain>
    </source>
</reference>
<dbReference type="Pfam" id="PF00535">
    <property type="entry name" value="Glycos_transf_2"/>
    <property type="match status" value="1"/>
</dbReference>
<evidence type="ECO:0000256" key="4">
    <source>
        <dbReference type="ARBA" id="ARBA00022679"/>
    </source>
</evidence>
<feature type="compositionally biased region" description="Basic and acidic residues" evidence="5">
    <location>
        <begin position="9"/>
        <end position="18"/>
    </location>
</feature>
<evidence type="ECO:0000313" key="7">
    <source>
        <dbReference type="EMBL" id="SDZ13815.1"/>
    </source>
</evidence>
<feature type="region of interest" description="Disordered" evidence="5">
    <location>
        <begin position="1"/>
        <end position="47"/>
    </location>
</feature>
<keyword evidence="4 7" id="KW-0808">Transferase</keyword>
<comment type="similarity">
    <text evidence="2">Belongs to the glycosyltransferase 2 family.</text>
</comment>
<comment type="pathway">
    <text evidence="1">Cell wall biogenesis; cell wall polysaccharide biosynthesis.</text>
</comment>
<evidence type="ECO:0000313" key="8">
    <source>
        <dbReference type="Proteomes" id="UP000198891"/>
    </source>
</evidence>
<feature type="domain" description="Glycosyltransferase 2-like" evidence="6">
    <location>
        <begin position="205"/>
        <end position="302"/>
    </location>
</feature>
<feature type="region of interest" description="Disordered" evidence="5">
    <location>
        <begin position="149"/>
        <end position="208"/>
    </location>
</feature>
<accession>A0A1H3QLG0</accession>
<dbReference type="NCBIfam" id="TIGR03965">
    <property type="entry name" value="mycofact_glyco"/>
    <property type="match status" value="1"/>
</dbReference>
<evidence type="ECO:0000259" key="6">
    <source>
        <dbReference type="Pfam" id="PF00535"/>
    </source>
</evidence>
<dbReference type="InterPro" id="IPR001173">
    <property type="entry name" value="Glyco_trans_2-like"/>
</dbReference>
<proteinExistence type="inferred from homology"/>
<dbReference type="EMBL" id="FNPZ01000002">
    <property type="protein sequence ID" value="SDZ13815.1"/>
    <property type="molecule type" value="Genomic_DNA"/>
</dbReference>
<name>A0A1H3QLG0_9MICO</name>
<dbReference type="InterPro" id="IPR029044">
    <property type="entry name" value="Nucleotide-diphossugar_trans"/>
</dbReference>
<dbReference type="AlphaFoldDB" id="A0A1H3QLG0"/>
<dbReference type="Proteomes" id="UP000198891">
    <property type="component" value="Unassembled WGS sequence"/>
</dbReference>
<evidence type="ECO:0000256" key="2">
    <source>
        <dbReference type="ARBA" id="ARBA00006739"/>
    </source>
</evidence>
<evidence type="ECO:0000256" key="1">
    <source>
        <dbReference type="ARBA" id="ARBA00004776"/>
    </source>
</evidence>
<protein>
    <submittedName>
        <fullName evidence="7">Mycofactocin system glycosyltransferase</fullName>
    </submittedName>
</protein>
<gene>
    <name evidence="7" type="ORF">SAMN05216554_2590</name>
</gene>
<dbReference type="PANTHER" id="PTHR43179:SF12">
    <property type="entry name" value="GALACTOFURANOSYLTRANSFERASE GLFT2"/>
    <property type="match status" value="1"/>
</dbReference>
<organism evidence="7 8">
    <name type="scientific">Herbiconiux ginsengi</name>
    <dbReference type="NCBI Taxonomy" id="381665"/>
    <lineage>
        <taxon>Bacteria</taxon>
        <taxon>Bacillati</taxon>
        <taxon>Actinomycetota</taxon>
        <taxon>Actinomycetes</taxon>
        <taxon>Micrococcales</taxon>
        <taxon>Microbacteriaceae</taxon>
        <taxon>Herbiconiux</taxon>
    </lineage>
</organism>
<dbReference type="PANTHER" id="PTHR43179">
    <property type="entry name" value="RHAMNOSYLTRANSFERASE WBBL"/>
    <property type="match status" value="1"/>
</dbReference>
<dbReference type="SUPFAM" id="SSF53448">
    <property type="entry name" value="Nucleotide-diphospho-sugar transferases"/>
    <property type="match status" value="1"/>
</dbReference>
<keyword evidence="8" id="KW-1185">Reference proteome</keyword>
<dbReference type="Gene3D" id="3.90.550.10">
    <property type="entry name" value="Spore Coat Polysaccharide Biosynthesis Protein SpsA, Chain A"/>
    <property type="match status" value="1"/>
</dbReference>
<feature type="compositionally biased region" description="Low complexity" evidence="5">
    <location>
        <begin position="167"/>
        <end position="183"/>
    </location>
</feature>
<evidence type="ECO:0000256" key="5">
    <source>
        <dbReference type="SAM" id="MobiDB-lite"/>
    </source>
</evidence>
<keyword evidence="3" id="KW-0328">Glycosyltransferase</keyword>
<dbReference type="InterPro" id="IPR023981">
    <property type="entry name" value="MftF"/>
</dbReference>